<dbReference type="PANTHER" id="PTHR12526:SF622">
    <property type="entry name" value="GLYCOSYLTRANSFERASE (GROUP I)"/>
    <property type="match status" value="1"/>
</dbReference>
<name>A0ABZ2S3G4_9BURK</name>
<dbReference type="EMBL" id="CP148753">
    <property type="protein sequence ID" value="WXR74620.1"/>
    <property type="molecule type" value="Genomic_DNA"/>
</dbReference>
<evidence type="ECO:0000313" key="2">
    <source>
        <dbReference type="EMBL" id="WXR74620.1"/>
    </source>
</evidence>
<organism evidence="2 3">
    <name type="scientific">Achromobacter veterisilvae</name>
    <dbReference type="NCBI Taxonomy" id="2069367"/>
    <lineage>
        <taxon>Bacteria</taxon>
        <taxon>Pseudomonadati</taxon>
        <taxon>Pseudomonadota</taxon>
        <taxon>Betaproteobacteria</taxon>
        <taxon>Burkholderiales</taxon>
        <taxon>Alcaligenaceae</taxon>
        <taxon>Achromobacter</taxon>
    </lineage>
</organism>
<sequence>MNILLINHYAGSPRHGMEFRPYYLAREWIRQGHRVTIVASSVSHLRQQNPAVSQAVTREQIDGVDYLWLRTRPYAGNGAKRLLNMLQFTAKVRAMARELAATRPDVVIASSTYPYDIWPAAKIARAAGAKLVFEVHDLWPLTPRLLGGFSRRHPMIFSMQMAEDYACRHADKVVSLLPGTAPHLQGRGMAPGKFAYIPNGYDPAETSRPLPAAIAERIAAFAQPFKAVCVYAGGHAVSNALAPLVEAAARPESASTGYLLVGKGVEKPQLMQRAQALGLKNVLFLDPVEKQAVPALLALADIAYIGWHDSPLYQFGMSPNKLFDYMLAGLPVVHATNSPYDLVRDADCGVSVPADDVPAIAGAIAGLADLPKAQRAALGLRGQAFVRQHHSYAVLARQFLESLRDTPQGSTTIPVHQRF</sequence>
<keyword evidence="3" id="KW-1185">Reference proteome</keyword>
<dbReference type="RefSeq" id="WP_338880494.1">
    <property type="nucleotide sequence ID" value="NZ_CP148753.1"/>
</dbReference>
<evidence type="ECO:0000313" key="3">
    <source>
        <dbReference type="Proteomes" id="UP001456224"/>
    </source>
</evidence>
<protein>
    <submittedName>
        <fullName evidence="2">Glycosyltransferase family 4 protein</fullName>
    </submittedName>
</protein>
<dbReference type="PANTHER" id="PTHR12526">
    <property type="entry name" value="GLYCOSYLTRANSFERASE"/>
    <property type="match status" value="1"/>
</dbReference>
<dbReference type="CDD" id="cd03794">
    <property type="entry name" value="GT4_WbuB-like"/>
    <property type="match status" value="1"/>
</dbReference>
<dbReference type="SUPFAM" id="SSF53756">
    <property type="entry name" value="UDP-Glycosyltransferase/glycogen phosphorylase"/>
    <property type="match status" value="1"/>
</dbReference>
<dbReference type="Pfam" id="PF13692">
    <property type="entry name" value="Glyco_trans_1_4"/>
    <property type="match status" value="1"/>
</dbReference>
<accession>A0ABZ2S3G4</accession>
<dbReference type="Proteomes" id="UP001456224">
    <property type="component" value="Chromosome"/>
</dbReference>
<proteinExistence type="predicted"/>
<reference evidence="2 3" key="1">
    <citation type="submission" date="2024-03" db="EMBL/GenBank/DDBJ databases">
        <title>Reference genomes for the five species model microbial community.</title>
        <authorList>
            <person name="Padfield D."/>
        </authorList>
    </citation>
    <scope>NUCLEOTIDE SEQUENCE [LARGE SCALE GENOMIC DNA]</scope>
    <source>
        <strain evidence="2 3">AB1</strain>
    </source>
</reference>
<evidence type="ECO:0000259" key="1">
    <source>
        <dbReference type="Pfam" id="PF13579"/>
    </source>
</evidence>
<dbReference type="InterPro" id="IPR028098">
    <property type="entry name" value="Glyco_trans_4-like_N"/>
</dbReference>
<gene>
    <name evidence="2" type="ORF">WHX56_03740</name>
</gene>
<dbReference type="Gene3D" id="3.40.50.2000">
    <property type="entry name" value="Glycogen Phosphorylase B"/>
    <property type="match status" value="2"/>
</dbReference>
<feature type="domain" description="Glycosyltransferase subfamily 4-like N-terminal" evidence="1">
    <location>
        <begin position="16"/>
        <end position="200"/>
    </location>
</feature>
<dbReference type="Pfam" id="PF13579">
    <property type="entry name" value="Glyco_trans_4_4"/>
    <property type="match status" value="1"/>
</dbReference>